<proteinExistence type="predicted"/>
<reference evidence="2 3" key="1">
    <citation type="journal article" date="2016" name="Proc. Natl. Acad. Sci. U.S.A.">
        <title>Lipid metabolic changes in an early divergent fungus govern the establishment of a mutualistic symbiosis with endobacteria.</title>
        <authorList>
            <person name="Lastovetsky O.A."/>
            <person name="Gaspar M.L."/>
            <person name="Mondo S.J."/>
            <person name="LaButti K.M."/>
            <person name="Sandor L."/>
            <person name="Grigoriev I.V."/>
            <person name="Henry S.A."/>
            <person name="Pawlowska T.E."/>
        </authorList>
    </citation>
    <scope>NUCLEOTIDE SEQUENCE [LARGE SCALE GENOMIC DNA]</scope>
    <source>
        <strain evidence="2 3">ATCC 11559</strain>
    </source>
</reference>
<name>A0A1X0RJI7_RHIZD</name>
<dbReference type="AlphaFoldDB" id="A0A1X0RJI7"/>
<feature type="region of interest" description="Disordered" evidence="1">
    <location>
        <begin position="126"/>
        <end position="175"/>
    </location>
</feature>
<gene>
    <name evidence="2" type="ORF">BCV71DRAFT_283514</name>
</gene>
<dbReference type="Proteomes" id="UP000242381">
    <property type="component" value="Unassembled WGS sequence"/>
</dbReference>
<dbReference type="VEuPathDB" id="FungiDB:BCV72DRAFT_188949"/>
<accession>A0A1X0RJI7</accession>
<evidence type="ECO:0000313" key="3">
    <source>
        <dbReference type="Proteomes" id="UP000242381"/>
    </source>
</evidence>
<dbReference type="EMBL" id="KV921799">
    <property type="protein sequence ID" value="ORE12199.1"/>
    <property type="molecule type" value="Genomic_DNA"/>
</dbReference>
<evidence type="ECO:0000256" key="1">
    <source>
        <dbReference type="SAM" id="MobiDB-lite"/>
    </source>
</evidence>
<protein>
    <submittedName>
        <fullName evidence="2">Uncharacterized protein</fullName>
    </submittedName>
</protein>
<feature type="compositionally biased region" description="Basic residues" evidence="1">
    <location>
        <begin position="130"/>
        <end position="151"/>
    </location>
</feature>
<evidence type="ECO:0000313" key="2">
    <source>
        <dbReference type="EMBL" id="ORE12199.1"/>
    </source>
</evidence>
<organism evidence="2 3">
    <name type="scientific">Rhizopus microsporus</name>
    <dbReference type="NCBI Taxonomy" id="58291"/>
    <lineage>
        <taxon>Eukaryota</taxon>
        <taxon>Fungi</taxon>
        <taxon>Fungi incertae sedis</taxon>
        <taxon>Mucoromycota</taxon>
        <taxon>Mucoromycotina</taxon>
        <taxon>Mucoromycetes</taxon>
        <taxon>Mucorales</taxon>
        <taxon>Mucorineae</taxon>
        <taxon>Rhizopodaceae</taxon>
        <taxon>Rhizopus</taxon>
    </lineage>
</organism>
<sequence length="238" mass="27373">MEELFLPVAVDPGRKTVFTATITHSEDRKEYRSCSSKERRSFAGVDRRTQKVLKLKKASGVEGIESQIPTPKTIDLDRMKQHIGYMLNNIESLFRFYNFLSAPFRFYAYQGTQRANAEMANILLNDGKKYNKSKRRKTNRNKRRKRKRRKSRSQEHAQTSTSNYVPKESNHKSSKFEASAKVPVVVFGDGLKNKENIPMKGQLSGTSGVVQRSLYQRSKQLTAAIVQINEYNTSKVRN</sequence>